<keyword evidence="3" id="KW-1185">Reference proteome</keyword>
<comment type="caution">
    <text evidence="2">The sequence shown here is derived from an EMBL/GenBank/DDBJ whole genome shotgun (WGS) entry which is preliminary data.</text>
</comment>
<reference evidence="2" key="1">
    <citation type="submission" date="2020-08" db="EMBL/GenBank/DDBJ databases">
        <title>Multicomponent nature underlies the extraordinary mechanical properties of spider dragline silk.</title>
        <authorList>
            <person name="Kono N."/>
            <person name="Nakamura H."/>
            <person name="Mori M."/>
            <person name="Yoshida Y."/>
            <person name="Ohtoshi R."/>
            <person name="Malay A.D."/>
            <person name="Moran D.A.P."/>
            <person name="Tomita M."/>
            <person name="Numata K."/>
            <person name="Arakawa K."/>
        </authorList>
    </citation>
    <scope>NUCLEOTIDE SEQUENCE</scope>
</reference>
<accession>A0A8X6PGU3</accession>
<evidence type="ECO:0000313" key="2">
    <source>
        <dbReference type="EMBL" id="GFT67645.1"/>
    </source>
</evidence>
<protein>
    <submittedName>
        <fullName evidence="2">PiggyBac transposable element-derived protein 2</fullName>
    </submittedName>
</protein>
<dbReference type="PANTHER" id="PTHR47272">
    <property type="entry name" value="DDE_TNP_1_7 DOMAIN-CONTAINING PROTEIN"/>
    <property type="match status" value="1"/>
</dbReference>
<proteinExistence type="predicted"/>
<gene>
    <name evidence="2" type="primary">PGBD2_6</name>
    <name evidence="2" type="ORF">NPIL_299691</name>
</gene>
<dbReference type="AlphaFoldDB" id="A0A8X6PGU3"/>
<dbReference type="Proteomes" id="UP000887013">
    <property type="component" value="Unassembled WGS sequence"/>
</dbReference>
<dbReference type="EMBL" id="BMAW01115783">
    <property type="protein sequence ID" value="GFT67645.1"/>
    <property type="molecule type" value="Genomic_DNA"/>
</dbReference>
<dbReference type="OrthoDB" id="6419477at2759"/>
<evidence type="ECO:0000259" key="1">
    <source>
        <dbReference type="Pfam" id="PF13843"/>
    </source>
</evidence>
<dbReference type="Pfam" id="PF13843">
    <property type="entry name" value="DDE_Tnp_1_7"/>
    <property type="match status" value="1"/>
</dbReference>
<sequence>MEFVGNYNDVEISVTARKDSKTVIMASTFAAEKPLGKVMRYDKKTKNRVEIIRLHVIEEYNKHMGGVDLLDSIISRHKILMRSKKCCTSLYKMGYNQNAKRGRPCNTSIEQMFQIKRCKGNAQSVPCKDIRRDGINHWPIWSEKRKWCMFPNLKGYTQIECEKCKVGLCYNKVNNCFKNFHRM</sequence>
<name>A0A8X6PGU3_NEPPI</name>
<dbReference type="InterPro" id="IPR029526">
    <property type="entry name" value="PGBD"/>
</dbReference>
<organism evidence="2 3">
    <name type="scientific">Nephila pilipes</name>
    <name type="common">Giant wood spider</name>
    <name type="synonym">Nephila maculata</name>
    <dbReference type="NCBI Taxonomy" id="299642"/>
    <lineage>
        <taxon>Eukaryota</taxon>
        <taxon>Metazoa</taxon>
        <taxon>Ecdysozoa</taxon>
        <taxon>Arthropoda</taxon>
        <taxon>Chelicerata</taxon>
        <taxon>Arachnida</taxon>
        <taxon>Araneae</taxon>
        <taxon>Araneomorphae</taxon>
        <taxon>Entelegynae</taxon>
        <taxon>Araneoidea</taxon>
        <taxon>Nephilidae</taxon>
        <taxon>Nephila</taxon>
    </lineage>
</organism>
<evidence type="ECO:0000313" key="3">
    <source>
        <dbReference type="Proteomes" id="UP000887013"/>
    </source>
</evidence>
<feature type="domain" description="PiggyBac transposable element-derived protein" evidence="1">
    <location>
        <begin position="5"/>
        <end position="86"/>
    </location>
</feature>